<dbReference type="Proteomes" id="UP001055439">
    <property type="component" value="Chromosome 8"/>
</dbReference>
<evidence type="ECO:0000313" key="2">
    <source>
        <dbReference type="EMBL" id="URE28895.1"/>
    </source>
</evidence>
<organism evidence="2 3">
    <name type="scientific">Musa troglodytarum</name>
    <name type="common">fe'i banana</name>
    <dbReference type="NCBI Taxonomy" id="320322"/>
    <lineage>
        <taxon>Eukaryota</taxon>
        <taxon>Viridiplantae</taxon>
        <taxon>Streptophyta</taxon>
        <taxon>Embryophyta</taxon>
        <taxon>Tracheophyta</taxon>
        <taxon>Spermatophyta</taxon>
        <taxon>Magnoliopsida</taxon>
        <taxon>Liliopsida</taxon>
        <taxon>Zingiberales</taxon>
        <taxon>Musaceae</taxon>
        <taxon>Musa</taxon>
    </lineage>
</organism>
<feature type="compositionally biased region" description="Basic and acidic residues" evidence="1">
    <location>
        <begin position="97"/>
        <end position="112"/>
    </location>
</feature>
<evidence type="ECO:0000313" key="3">
    <source>
        <dbReference type="Proteomes" id="UP001055439"/>
    </source>
</evidence>
<accession>A0A9E7KVR4</accession>
<feature type="region of interest" description="Disordered" evidence="1">
    <location>
        <begin position="92"/>
        <end position="112"/>
    </location>
</feature>
<keyword evidence="3" id="KW-1185">Reference proteome</keyword>
<dbReference type="OrthoDB" id="5296287at2759"/>
<protein>
    <submittedName>
        <fullName evidence="2">Uncharacterized protein</fullName>
    </submittedName>
</protein>
<sequence length="112" mass="12534">MMALMPVNCWNTCISTAMTSCGRLCRFITVRNGCFTCRAISQARAISWNSSSTFSVPLIFLSMARPASVCSRSMRLVGVSVMRKEPKHRIVAGTPARPRDSRHPHGWRFEAK</sequence>
<evidence type="ECO:0000256" key="1">
    <source>
        <dbReference type="SAM" id="MobiDB-lite"/>
    </source>
</evidence>
<dbReference type="EMBL" id="CP097510">
    <property type="protein sequence ID" value="URE28895.1"/>
    <property type="molecule type" value="Genomic_DNA"/>
</dbReference>
<proteinExistence type="predicted"/>
<dbReference type="AlphaFoldDB" id="A0A9E7KVR4"/>
<reference evidence="2" key="1">
    <citation type="submission" date="2022-05" db="EMBL/GenBank/DDBJ databases">
        <title>The Musa troglodytarum L. genome provides insights into the mechanism of non-climacteric behaviour and enrichment of carotenoids.</title>
        <authorList>
            <person name="Wang J."/>
        </authorList>
    </citation>
    <scope>NUCLEOTIDE SEQUENCE</scope>
    <source>
        <tissue evidence="2">Leaf</tissue>
    </source>
</reference>
<gene>
    <name evidence="2" type="ORF">MUK42_13930</name>
</gene>
<name>A0A9E7KVR4_9LILI</name>